<dbReference type="InterPro" id="IPR036010">
    <property type="entry name" value="2Fe-2S_ferredoxin-like_sf"/>
</dbReference>
<keyword evidence="4 14" id="KW-0001">2Fe-2S</keyword>
<name>A0ABV2AXN7_9GAMM</name>
<dbReference type="SUPFAM" id="SSF53706">
    <property type="entry name" value="Formate dehydrogenase/DMSO reductase, domains 1-3"/>
    <property type="match status" value="1"/>
</dbReference>
<dbReference type="InterPro" id="IPR006656">
    <property type="entry name" value="Mopterin_OxRdtase"/>
</dbReference>
<evidence type="ECO:0000256" key="10">
    <source>
        <dbReference type="ARBA" id="ARBA00023027"/>
    </source>
</evidence>
<keyword evidence="7 14" id="KW-1278">Translocase</keyword>
<dbReference type="CDD" id="cd00207">
    <property type="entry name" value="fer2"/>
    <property type="match status" value="1"/>
</dbReference>
<dbReference type="RefSeq" id="WP_353109468.1">
    <property type="nucleotide sequence ID" value="NZ_APND01000001.1"/>
</dbReference>
<comment type="similarity">
    <text evidence="2 14">Belongs to the complex I 75 kDa subunit family.</text>
</comment>
<evidence type="ECO:0000313" key="18">
    <source>
        <dbReference type="EMBL" id="MES1928409.1"/>
    </source>
</evidence>
<dbReference type="Pfam" id="PF04879">
    <property type="entry name" value="Molybdop_Fe4S4"/>
    <property type="match status" value="1"/>
</dbReference>
<dbReference type="PROSITE" id="PS51085">
    <property type="entry name" value="2FE2S_FER_2"/>
    <property type="match status" value="1"/>
</dbReference>
<evidence type="ECO:0000256" key="11">
    <source>
        <dbReference type="ARBA" id="ARBA00023075"/>
    </source>
</evidence>
<dbReference type="PANTHER" id="PTHR43105:SF10">
    <property type="entry name" value="NADH-QUINONE OXIDOREDUCTASE SUBUNIT G"/>
    <property type="match status" value="1"/>
</dbReference>
<evidence type="ECO:0000259" key="16">
    <source>
        <dbReference type="PROSITE" id="PS51669"/>
    </source>
</evidence>
<evidence type="ECO:0000259" key="17">
    <source>
        <dbReference type="PROSITE" id="PS51839"/>
    </source>
</evidence>
<evidence type="ECO:0000256" key="2">
    <source>
        <dbReference type="ARBA" id="ARBA00005404"/>
    </source>
</evidence>
<keyword evidence="10 14" id="KW-0520">NAD</keyword>
<dbReference type="Pfam" id="PF00384">
    <property type="entry name" value="Molybdopterin"/>
    <property type="match status" value="1"/>
</dbReference>
<feature type="domain" description="2Fe-2S ferredoxin-type" evidence="15">
    <location>
        <begin position="1"/>
        <end position="85"/>
    </location>
</feature>
<dbReference type="InterPro" id="IPR010228">
    <property type="entry name" value="NADH_UbQ_OxRdtase_Gsu"/>
</dbReference>
<evidence type="ECO:0000256" key="14">
    <source>
        <dbReference type="RuleBase" id="RU003525"/>
    </source>
</evidence>
<dbReference type="SUPFAM" id="SSF54292">
    <property type="entry name" value="2Fe-2S ferredoxin-like"/>
    <property type="match status" value="1"/>
</dbReference>
<dbReference type="NCBIfam" id="TIGR01973">
    <property type="entry name" value="NuoG"/>
    <property type="match status" value="1"/>
</dbReference>
<dbReference type="Pfam" id="PF10588">
    <property type="entry name" value="NADH-G_4Fe-4S_3"/>
    <property type="match status" value="1"/>
</dbReference>
<gene>
    <name evidence="18" type="ORF">SADO_04100</name>
</gene>
<dbReference type="Pfam" id="PF13510">
    <property type="entry name" value="Fer2_4"/>
    <property type="match status" value="1"/>
</dbReference>
<feature type="domain" description="4Fe-4S Mo/W bis-MGD-type" evidence="16">
    <location>
        <begin position="221"/>
        <end position="277"/>
    </location>
</feature>
<evidence type="ECO:0000256" key="8">
    <source>
        <dbReference type="ARBA" id="ARBA00023004"/>
    </source>
</evidence>
<dbReference type="SMART" id="SM00929">
    <property type="entry name" value="NADH-G_4Fe-4S_3"/>
    <property type="match status" value="1"/>
</dbReference>
<comment type="catalytic activity">
    <reaction evidence="13 14">
        <text>a quinone + NADH + 5 H(+)(in) = a quinol + NAD(+) + 4 H(+)(out)</text>
        <dbReference type="Rhea" id="RHEA:57888"/>
        <dbReference type="ChEBI" id="CHEBI:15378"/>
        <dbReference type="ChEBI" id="CHEBI:24646"/>
        <dbReference type="ChEBI" id="CHEBI:57540"/>
        <dbReference type="ChEBI" id="CHEBI:57945"/>
        <dbReference type="ChEBI" id="CHEBI:132124"/>
    </reaction>
</comment>
<dbReference type="InterPro" id="IPR019574">
    <property type="entry name" value="NADH_UbQ_OxRdtase_Gsu_4Fe4S-bd"/>
</dbReference>
<dbReference type="CDD" id="cd02788">
    <property type="entry name" value="MopB_CT_NDH-1_NuoG2-N7"/>
    <property type="match status" value="1"/>
</dbReference>
<dbReference type="Proteomes" id="UP001460888">
    <property type="component" value="Unassembled WGS sequence"/>
</dbReference>
<keyword evidence="11" id="KW-0830">Ubiquinone</keyword>
<dbReference type="PROSITE" id="PS00643">
    <property type="entry name" value="COMPLEX1_75K_3"/>
    <property type="match status" value="1"/>
</dbReference>
<evidence type="ECO:0000256" key="6">
    <source>
        <dbReference type="ARBA" id="ARBA00022723"/>
    </source>
</evidence>
<accession>A0ABV2AXN7</accession>
<dbReference type="GO" id="GO:0050136">
    <property type="term" value="F:NADH dehydrogenase (quinone) (non-electrogenic) activity"/>
    <property type="evidence" value="ECO:0007669"/>
    <property type="project" value="UniProtKB-EC"/>
</dbReference>
<proteinExistence type="inferred from homology"/>
<dbReference type="PROSITE" id="PS51669">
    <property type="entry name" value="4FE4S_MOW_BIS_MGD"/>
    <property type="match status" value="1"/>
</dbReference>
<dbReference type="PROSITE" id="PS51839">
    <property type="entry name" value="4FE4S_HC3"/>
    <property type="match status" value="1"/>
</dbReference>
<evidence type="ECO:0000256" key="1">
    <source>
        <dbReference type="ARBA" id="ARBA00001966"/>
    </source>
</evidence>
<sequence length="894" mass="98027">MATIKIDGKQFEVDDTDNLLKVALSKGFDLPYFCWHPELHSVGACRQCAVKQYKDENDTEGQIVMACMTPASDGGCFSIADQESSDFRAQVVEWLMINHPHDCPVCEEGGECHLQDMTLMTGHTRRRYRGPKRTHRNQDLGPFINHEMNRCIACYRCVRYYRDYADGDDLRVLGSHSNVYFGREADGPLNSEFSGNLVEVCPTGVFTDKTLGAHYTRKWDMQNAPGICTHCSLGCNTSPGSRQGVLKRIQNRYHGEINHYFLCDRGRFGAGFVNREDRPRQPLQRDANGVLEPRDMDAMLASLKSVLAEANGLVGIGSPRASLEDNYALRHLVGADNFHNGMSAPDSHASRAALSLLRGHAGRLPTMREVESCDAVFVLGEDVTQFAPRLALALRQSVRNKRYELAKAANIPKWHNRAVRDEGHFFFSPLFMAVPAATRLDDVATELFHLRPARIAELGFAVAAMLDDAAPMPADLDDATRAHAETIATALKSAKKPLIVAGTSLGSEAVLTAAGNVMRALESVHDDAGLFVTLGEANSLGMAMMSDRDVDDAFDAITSNRADTLVVMQNDLYERAQQGKVDAAIKAAKNLIVLDHSMTATIAKADYVLPAGSFAESDGTLINNEGRAQRFFQVFIPEAPLQEGWRWCADLNRAVGKPVHWHGMDDLIDAIETECPQFTGIKEAAPSTSFRKSGMRFPRSPHRFSGRTALYANVDVREKRPEVDADSPLAYSMEGYHGSEQPPALMSYAWAPGWDSNQAAITRFQDEVGGHLKGGDPGTRLLKVDASVPAYSPAEPKLVKGWQAIPRYHIFGSESQSAKAPAIQERMPRAWFTVNEAAAKSLGLAAADTLRLTIDGEIHSLPVTIDPSMPDQTIGVPIGAHGLMGVRLPAEVNP</sequence>
<reference evidence="18 19" key="1">
    <citation type="submission" date="2013-03" db="EMBL/GenBank/DDBJ databases">
        <title>Salinisphaera dokdonensis CL-ES53 Genome Sequencing.</title>
        <authorList>
            <person name="Li C."/>
            <person name="Lai Q."/>
            <person name="Shao Z."/>
        </authorList>
    </citation>
    <scope>NUCLEOTIDE SEQUENCE [LARGE SCALE GENOMIC DNA]</scope>
    <source>
        <strain evidence="18 19">CL-ES53</strain>
    </source>
</reference>
<comment type="function">
    <text evidence="14">NDH-1 shuttles electrons from NADH, via FMN and iron-sulfur (Fe-S) centers, to quinones in the respiratory chain. Couples the redox reaction to proton translocation (for every two electrons transferred, four hydrogen ions are translocated across the cytoplasmic membrane), and thus conserves the redox energy in a proton gradient.</text>
</comment>
<organism evidence="18 19">
    <name type="scientific">Salinisphaera dokdonensis CL-ES53</name>
    <dbReference type="NCBI Taxonomy" id="1304272"/>
    <lineage>
        <taxon>Bacteria</taxon>
        <taxon>Pseudomonadati</taxon>
        <taxon>Pseudomonadota</taxon>
        <taxon>Gammaproteobacteria</taxon>
        <taxon>Salinisphaerales</taxon>
        <taxon>Salinisphaeraceae</taxon>
        <taxon>Salinisphaera</taxon>
    </lineage>
</organism>
<evidence type="ECO:0000256" key="12">
    <source>
        <dbReference type="ARBA" id="ARBA00026021"/>
    </source>
</evidence>
<comment type="caution">
    <text evidence="18">The sequence shown here is derived from an EMBL/GenBank/DDBJ whole genome shotgun (WGS) entry which is preliminary data.</text>
</comment>
<dbReference type="PANTHER" id="PTHR43105">
    <property type="entry name" value="RESPIRATORY NITRATE REDUCTASE"/>
    <property type="match status" value="1"/>
</dbReference>
<keyword evidence="3 14" id="KW-0004">4Fe-4S</keyword>
<dbReference type="InterPro" id="IPR000283">
    <property type="entry name" value="NADH_UbQ_OxRdtase_75kDa_su_CS"/>
</dbReference>
<dbReference type="PROSITE" id="PS00641">
    <property type="entry name" value="COMPLEX1_75K_1"/>
    <property type="match status" value="1"/>
</dbReference>
<dbReference type="SUPFAM" id="SSF50692">
    <property type="entry name" value="ADC-like"/>
    <property type="match status" value="1"/>
</dbReference>
<dbReference type="InterPro" id="IPR050123">
    <property type="entry name" value="Prok_molybdopt-oxidoreductase"/>
</dbReference>
<dbReference type="SMART" id="SM00926">
    <property type="entry name" value="Molybdop_Fe4S4"/>
    <property type="match status" value="1"/>
</dbReference>
<keyword evidence="19" id="KW-1185">Reference proteome</keyword>
<protein>
    <recommendedName>
        <fullName evidence="14">NADH-quinone oxidoreductase</fullName>
        <ecNumber evidence="14">7.1.1.-</ecNumber>
    </recommendedName>
</protein>
<dbReference type="EC" id="7.1.1.-" evidence="14"/>
<evidence type="ECO:0000259" key="15">
    <source>
        <dbReference type="PROSITE" id="PS51085"/>
    </source>
</evidence>
<keyword evidence="5 14" id="KW-0874">Quinone</keyword>
<evidence type="ECO:0000256" key="7">
    <source>
        <dbReference type="ARBA" id="ARBA00022967"/>
    </source>
</evidence>
<evidence type="ECO:0000256" key="4">
    <source>
        <dbReference type="ARBA" id="ARBA00022714"/>
    </source>
</evidence>
<keyword evidence="18" id="KW-0560">Oxidoreductase</keyword>
<dbReference type="InterPro" id="IPR006963">
    <property type="entry name" value="Mopterin_OxRdtase_4Fe-4S_dom"/>
</dbReference>
<keyword evidence="8 14" id="KW-0408">Iron</keyword>
<comment type="cofactor">
    <cofactor evidence="14">
        <name>[2Fe-2S] cluster</name>
        <dbReference type="ChEBI" id="CHEBI:190135"/>
    </cofactor>
    <text evidence="14">Binds 1 [2Fe-2S] cluster per subunit.</text>
</comment>
<evidence type="ECO:0000256" key="13">
    <source>
        <dbReference type="ARBA" id="ARBA00047712"/>
    </source>
</evidence>
<dbReference type="CDD" id="cd02771">
    <property type="entry name" value="MopB_NDH-1_NuoG2-N7"/>
    <property type="match status" value="1"/>
</dbReference>
<keyword evidence="6 14" id="KW-0479">Metal-binding</keyword>
<dbReference type="Pfam" id="PF22117">
    <property type="entry name" value="Fer4_Nqo3"/>
    <property type="match status" value="1"/>
</dbReference>
<evidence type="ECO:0000256" key="5">
    <source>
        <dbReference type="ARBA" id="ARBA00022719"/>
    </source>
</evidence>
<comment type="cofactor">
    <cofactor evidence="1 14">
        <name>[4Fe-4S] cluster</name>
        <dbReference type="ChEBI" id="CHEBI:49883"/>
    </cofactor>
</comment>
<evidence type="ECO:0000313" key="19">
    <source>
        <dbReference type="Proteomes" id="UP001460888"/>
    </source>
</evidence>
<evidence type="ECO:0000256" key="3">
    <source>
        <dbReference type="ARBA" id="ARBA00022485"/>
    </source>
</evidence>
<comment type="subunit">
    <text evidence="12">Composed of 13 different subunits. Subunits NuoCD, E, F, and G constitute the peripheral sector of the complex.</text>
</comment>
<dbReference type="InterPro" id="IPR001041">
    <property type="entry name" value="2Fe-2S_ferredoxin-type"/>
</dbReference>
<dbReference type="EMBL" id="APND01000001">
    <property type="protein sequence ID" value="MES1928409.1"/>
    <property type="molecule type" value="Genomic_DNA"/>
</dbReference>
<dbReference type="InterPro" id="IPR054351">
    <property type="entry name" value="NADH_UbQ_OxRdtase_ferredoxin"/>
</dbReference>
<dbReference type="Gene3D" id="3.40.50.740">
    <property type="match status" value="1"/>
</dbReference>
<dbReference type="Gene3D" id="3.10.20.740">
    <property type="match status" value="1"/>
</dbReference>
<dbReference type="InterPro" id="IPR009010">
    <property type="entry name" value="Asp_de-COase-like_dom_sf"/>
</dbReference>
<dbReference type="PROSITE" id="PS00642">
    <property type="entry name" value="COMPLEX1_75K_2"/>
    <property type="match status" value="1"/>
</dbReference>
<dbReference type="Gene3D" id="3.30.200.210">
    <property type="match status" value="1"/>
</dbReference>
<keyword evidence="9 14" id="KW-0411">Iron-sulfur</keyword>
<dbReference type="SUPFAM" id="SSF54862">
    <property type="entry name" value="4Fe-4S ferredoxins"/>
    <property type="match status" value="1"/>
</dbReference>
<feature type="domain" description="4Fe-4S His(Cys)3-ligated-type" evidence="17">
    <location>
        <begin position="83"/>
        <end position="122"/>
    </location>
</feature>
<evidence type="ECO:0000256" key="9">
    <source>
        <dbReference type="ARBA" id="ARBA00023014"/>
    </source>
</evidence>